<dbReference type="InterPro" id="IPR013563">
    <property type="entry name" value="Oligopep_ABC_C"/>
</dbReference>
<evidence type="ECO:0000256" key="1">
    <source>
        <dbReference type="ARBA" id="ARBA00004202"/>
    </source>
</evidence>
<name>A0ABY2RZP8_9PSEU</name>
<comment type="subunit">
    <text evidence="12">The complex is composed of two ATP-binding proteins (NikD and NikE), two transmembrane proteins (NikB and NikC) and a solute-binding protein (NikA).</text>
</comment>
<evidence type="ECO:0000256" key="8">
    <source>
        <dbReference type="ARBA" id="ARBA00022967"/>
    </source>
</evidence>
<accession>A0ABY2RZP8</accession>
<dbReference type="EMBL" id="SWMS01000015">
    <property type="protein sequence ID" value="TKG66641.1"/>
    <property type="molecule type" value="Genomic_DNA"/>
</dbReference>
<keyword evidence="18" id="KW-1185">Reference proteome</keyword>
<evidence type="ECO:0000256" key="2">
    <source>
        <dbReference type="ARBA" id="ARBA00005417"/>
    </source>
</evidence>
<evidence type="ECO:0000313" key="17">
    <source>
        <dbReference type="EMBL" id="TKG66641.1"/>
    </source>
</evidence>
<keyword evidence="9" id="KW-0406">Ion transport</keyword>
<keyword evidence="8" id="KW-1278">Translocase</keyword>
<keyword evidence="11" id="KW-0472">Membrane</keyword>
<keyword evidence="10" id="KW-0921">Nickel transport</keyword>
<feature type="domain" description="ABC transporter" evidence="16">
    <location>
        <begin position="19"/>
        <end position="262"/>
    </location>
</feature>
<dbReference type="Pfam" id="PF08352">
    <property type="entry name" value="oligo_HPY"/>
    <property type="match status" value="1"/>
</dbReference>
<evidence type="ECO:0000256" key="6">
    <source>
        <dbReference type="ARBA" id="ARBA00022741"/>
    </source>
</evidence>
<comment type="similarity">
    <text evidence="2">Belongs to the ABC transporter superfamily.</text>
</comment>
<keyword evidence="3" id="KW-0813">Transport</keyword>
<dbReference type="InterPro" id="IPR003439">
    <property type="entry name" value="ABC_transporter-like_ATP-bd"/>
</dbReference>
<evidence type="ECO:0000256" key="4">
    <source>
        <dbReference type="ARBA" id="ARBA00022475"/>
    </source>
</evidence>
<keyword evidence="7 17" id="KW-0067">ATP-binding</keyword>
<comment type="caution">
    <text evidence="17">The sequence shown here is derived from an EMBL/GenBank/DDBJ whole genome shotgun (WGS) entry which is preliminary data.</text>
</comment>
<dbReference type="RefSeq" id="WP_137096205.1">
    <property type="nucleotide sequence ID" value="NZ_SWMS01000015.1"/>
</dbReference>
<dbReference type="PANTHER" id="PTHR43297">
    <property type="entry name" value="OLIGOPEPTIDE TRANSPORT ATP-BINDING PROTEIN APPD"/>
    <property type="match status" value="1"/>
</dbReference>
<evidence type="ECO:0000256" key="12">
    <source>
        <dbReference type="ARBA" id="ARBA00038669"/>
    </source>
</evidence>
<dbReference type="Proteomes" id="UP000309992">
    <property type="component" value="Unassembled WGS sequence"/>
</dbReference>
<evidence type="ECO:0000256" key="15">
    <source>
        <dbReference type="ARBA" id="ARBA00048610"/>
    </source>
</evidence>
<sequence>MSGVDTGVRMGELMGEDILEIENLSVRFPRRYGPVSVLDNINLSIGSGERLAIVGESGCGKSILGLAVSDLLPSSAVANGRIEFLGTDVRSMSKSRRRSIRGQGIGIVYQDAMTSLNPGMSVGSQLTQVCKRSGAEATPAELLESVRLGETRRILRAKPYQLSGGQRQRVLIALALARNPRLVVADEPTTALDVTVQAQIMELLLNLQSNLGFALLFISHDLALVSEFTQRIAIMYAGQIVETGLTTEVLQDPRHPYTAGLVSASVSLEEGDDELKSIPGQVRRPESFLEGCRFRDRCERVTEICSVRPRVEEEPGRDFACHHPYAKTASVGRN</sequence>
<keyword evidence="6" id="KW-0547">Nucleotide-binding</keyword>
<dbReference type="EC" id="7.2.2.11" evidence="13"/>
<comment type="subcellular location">
    <subcellularLocation>
        <location evidence="1">Cell membrane</location>
        <topology evidence="1">Peripheral membrane protein</topology>
    </subcellularLocation>
</comment>
<evidence type="ECO:0000259" key="16">
    <source>
        <dbReference type="PROSITE" id="PS50893"/>
    </source>
</evidence>
<dbReference type="InterPro" id="IPR003593">
    <property type="entry name" value="AAA+_ATPase"/>
</dbReference>
<dbReference type="NCBIfam" id="TIGR01727">
    <property type="entry name" value="oligo_HPY"/>
    <property type="match status" value="1"/>
</dbReference>
<evidence type="ECO:0000256" key="10">
    <source>
        <dbReference type="ARBA" id="ARBA00023112"/>
    </source>
</evidence>
<protein>
    <recommendedName>
        <fullName evidence="14">Nickel import system ATP-binding protein NikD</fullName>
        <ecNumber evidence="13">7.2.2.11</ecNumber>
    </recommendedName>
</protein>
<keyword evidence="4" id="KW-1003">Cell membrane</keyword>
<organism evidence="17 18">
    <name type="scientific">Prauserella endophytica</name>
    <dbReference type="NCBI Taxonomy" id="1592324"/>
    <lineage>
        <taxon>Bacteria</taxon>
        <taxon>Bacillati</taxon>
        <taxon>Actinomycetota</taxon>
        <taxon>Actinomycetes</taxon>
        <taxon>Pseudonocardiales</taxon>
        <taxon>Pseudonocardiaceae</taxon>
        <taxon>Prauserella</taxon>
        <taxon>Prauserella coralliicola group</taxon>
    </lineage>
</organism>
<gene>
    <name evidence="17" type="ORF">FCN18_24565</name>
</gene>
<dbReference type="Gene3D" id="3.40.50.300">
    <property type="entry name" value="P-loop containing nucleotide triphosphate hydrolases"/>
    <property type="match status" value="1"/>
</dbReference>
<dbReference type="PROSITE" id="PS50893">
    <property type="entry name" value="ABC_TRANSPORTER_2"/>
    <property type="match status" value="1"/>
</dbReference>
<evidence type="ECO:0000256" key="14">
    <source>
        <dbReference type="ARBA" id="ARBA00044143"/>
    </source>
</evidence>
<evidence type="ECO:0000256" key="3">
    <source>
        <dbReference type="ARBA" id="ARBA00022448"/>
    </source>
</evidence>
<dbReference type="Pfam" id="PF00005">
    <property type="entry name" value="ABC_tran"/>
    <property type="match status" value="1"/>
</dbReference>
<evidence type="ECO:0000256" key="11">
    <source>
        <dbReference type="ARBA" id="ARBA00023136"/>
    </source>
</evidence>
<comment type="catalytic activity">
    <reaction evidence="15">
        <text>Ni(2+)(out) + ATP + H2O = Ni(2+)(in) + ADP + phosphate + H(+)</text>
        <dbReference type="Rhea" id="RHEA:15557"/>
        <dbReference type="ChEBI" id="CHEBI:15377"/>
        <dbReference type="ChEBI" id="CHEBI:15378"/>
        <dbReference type="ChEBI" id="CHEBI:30616"/>
        <dbReference type="ChEBI" id="CHEBI:43474"/>
        <dbReference type="ChEBI" id="CHEBI:49786"/>
        <dbReference type="ChEBI" id="CHEBI:456216"/>
        <dbReference type="EC" id="7.2.2.11"/>
    </reaction>
    <physiologicalReaction direction="left-to-right" evidence="15">
        <dbReference type="Rhea" id="RHEA:15558"/>
    </physiologicalReaction>
</comment>
<dbReference type="SMART" id="SM00382">
    <property type="entry name" value="AAA"/>
    <property type="match status" value="1"/>
</dbReference>
<dbReference type="GO" id="GO:0005524">
    <property type="term" value="F:ATP binding"/>
    <property type="evidence" value="ECO:0007669"/>
    <property type="project" value="UniProtKB-KW"/>
</dbReference>
<dbReference type="InterPro" id="IPR017871">
    <property type="entry name" value="ABC_transporter-like_CS"/>
</dbReference>
<evidence type="ECO:0000256" key="9">
    <source>
        <dbReference type="ARBA" id="ARBA00023065"/>
    </source>
</evidence>
<evidence type="ECO:0000256" key="5">
    <source>
        <dbReference type="ARBA" id="ARBA00022596"/>
    </source>
</evidence>
<keyword evidence="5" id="KW-0533">Nickel</keyword>
<dbReference type="CDD" id="cd03257">
    <property type="entry name" value="ABC_NikE_OppD_transporters"/>
    <property type="match status" value="1"/>
</dbReference>
<reference evidence="17 18" key="1">
    <citation type="journal article" date="2015" name="Antonie Van Leeuwenhoek">
        <title>Prauserella endophytica sp. nov., an endophytic actinobacterium isolated from Tamarix taklamakanensis.</title>
        <authorList>
            <person name="Liu J.M."/>
            <person name="Habden X."/>
            <person name="Guo L."/>
            <person name="Tuo L."/>
            <person name="Jiang Z.K."/>
            <person name="Liu S.W."/>
            <person name="Liu X.F."/>
            <person name="Chen L."/>
            <person name="Li R.F."/>
            <person name="Zhang Y.Q."/>
            <person name="Sun C.H."/>
        </authorList>
    </citation>
    <scope>NUCLEOTIDE SEQUENCE [LARGE SCALE GENOMIC DNA]</scope>
    <source>
        <strain evidence="17 18">CGMCC 4.7182</strain>
    </source>
</reference>
<evidence type="ECO:0000256" key="13">
    <source>
        <dbReference type="ARBA" id="ARBA00039098"/>
    </source>
</evidence>
<proteinExistence type="inferred from homology"/>
<dbReference type="PROSITE" id="PS00211">
    <property type="entry name" value="ABC_TRANSPORTER_1"/>
    <property type="match status" value="1"/>
</dbReference>
<evidence type="ECO:0000256" key="7">
    <source>
        <dbReference type="ARBA" id="ARBA00022840"/>
    </source>
</evidence>
<dbReference type="InterPro" id="IPR027417">
    <property type="entry name" value="P-loop_NTPase"/>
</dbReference>
<evidence type="ECO:0000313" key="18">
    <source>
        <dbReference type="Proteomes" id="UP000309992"/>
    </source>
</evidence>
<dbReference type="InterPro" id="IPR050388">
    <property type="entry name" value="ABC_Ni/Peptide_Import"/>
</dbReference>
<dbReference type="PANTHER" id="PTHR43297:SF13">
    <property type="entry name" value="NICKEL ABC TRANSPORTER, ATP-BINDING PROTEIN"/>
    <property type="match status" value="1"/>
</dbReference>
<dbReference type="SUPFAM" id="SSF52540">
    <property type="entry name" value="P-loop containing nucleoside triphosphate hydrolases"/>
    <property type="match status" value="1"/>
</dbReference>